<dbReference type="AlphaFoldDB" id="A0AAV9HNE2"/>
<protein>
    <submittedName>
        <fullName evidence="5">FAD binding domain-containing protein</fullName>
    </submittedName>
</protein>
<keyword evidence="3" id="KW-0560">Oxidoreductase</keyword>
<dbReference type="PANTHER" id="PTHR43004">
    <property type="entry name" value="TRK SYSTEM POTASSIUM UPTAKE PROTEIN"/>
    <property type="match status" value="1"/>
</dbReference>
<dbReference type="PANTHER" id="PTHR43004:SF8">
    <property type="entry name" value="FAD-BINDING DOMAIN-CONTAINING PROTEIN-RELATED"/>
    <property type="match status" value="1"/>
</dbReference>
<dbReference type="InterPro" id="IPR002938">
    <property type="entry name" value="FAD-bd"/>
</dbReference>
<dbReference type="InterPro" id="IPR050641">
    <property type="entry name" value="RIFMO-like"/>
</dbReference>
<reference evidence="5" key="1">
    <citation type="journal article" date="2023" name="Mol. Phylogenet. Evol.">
        <title>Genome-scale phylogeny and comparative genomics of the fungal order Sordariales.</title>
        <authorList>
            <person name="Hensen N."/>
            <person name="Bonometti L."/>
            <person name="Westerberg I."/>
            <person name="Brannstrom I.O."/>
            <person name="Guillou S."/>
            <person name="Cros-Aarteil S."/>
            <person name="Calhoun S."/>
            <person name="Haridas S."/>
            <person name="Kuo A."/>
            <person name="Mondo S."/>
            <person name="Pangilinan J."/>
            <person name="Riley R."/>
            <person name="LaButti K."/>
            <person name="Andreopoulos B."/>
            <person name="Lipzen A."/>
            <person name="Chen C."/>
            <person name="Yan M."/>
            <person name="Daum C."/>
            <person name="Ng V."/>
            <person name="Clum A."/>
            <person name="Steindorff A."/>
            <person name="Ohm R.A."/>
            <person name="Martin F."/>
            <person name="Silar P."/>
            <person name="Natvig D.O."/>
            <person name="Lalanne C."/>
            <person name="Gautier V."/>
            <person name="Ament-Velasquez S.L."/>
            <person name="Kruys A."/>
            <person name="Hutchinson M.I."/>
            <person name="Powell A.J."/>
            <person name="Barry K."/>
            <person name="Miller A.N."/>
            <person name="Grigoriev I.V."/>
            <person name="Debuchy R."/>
            <person name="Gladieux P."/>
            <person name="Hiltunen Thoren M."/>
            <person name="Johannesson H."/>
        </authorList>
    </citation>
    <scope>NUCLEOTIDE SEQUENCE</scope>
    <source>
        <strain evidence="5">PSN324</strain>
    </source>
</reference>
<feature type="domain" description="FAD-binding" evidence="4">
    <location>
        <begin position="8"/>
        <end position="377"/>
    </location>
</feature>
<proteinExistence type="predicted"/>
<dbReference type="EMBL" id="MU864974">
    <property type="protein sequence ID" value="KAK4462333.1"/>
    <property type="molecule type" value="Genomic_DNA"/>
</dbReference>
<comment type="caution">
    <text evidence="5">The sequence shown here is derived from an EMBL/GenBank/DDBJ whole genome shotgun (WGS) entry which is preliminary data.</text>
</comment>
<dbReference type="InterPro" id="IPR036188">
    <property type="entry name" value="FAD/NAD-bd_sf"/>
</dbReference>
<dbReference type="Pfam" id="PF01494">
    <property type="entry name" value="FAD_binding_3"/>
    <property type="match status" value="1"/>
</dbReference>
<evidence type="ECO:0000313" key="5">
    <source>
        <dbReference type="EMBL" id="KAK4462333.1"/>
    </source>
</evidence>
<dbReference type="Pfam" id="PF21274">
    <property type="entry name" value="Rng_hyd_C"/>
    <property type="match status" value="1"/>
</dbReference>
<evidence type="ECO:0000256" key="3">
    <source>
        <dbReference type="ARBA" id="ARBA00023002"/>
    </source>
</evidence>
<evidence type="ECO:0000256" key="1">
    <source>
        <dbReference type="ARBA" id="ARBA00022630"/>
    </source>
</evidence>
<sequence length="603" mass="66117">MSVPAPVETDFLIVGAGPAGASLACFLATYGLKGILIASAPGTADTPRAHITNAATVECFREIGLEPEMMKLATTGEDISHVRWCESMAGEEFGRVFAFGKGPDRTGNYQTASPCTHIDLPQTLLEPMLVRYATAHGFRVRFDTALVGFEETFDNRIMTTVQDRLSQATYHIRTKYLFGADGARSTVVKTLGLPLTVGLGGGSMVNVLVKADLSHLMRTRKGDLHWVLQPGRDESENDGLTAMYCVRMVKPWHEWMFIMVAQPGVDLRKRKVPREQYLKRVRGAIGDETRVDLLHVSVWNVNEIYADTYSKGNVFCLGDAVHRHPPARGLGSNTCIQDAYNLAWKVAYVEKGLASRSLLDTYTAERQPVGKEVVEQANSALRANALIWEAIGTLPPAADPFARTELKQANAAGRARRERLREALRLIPSEYNGLGLEMGQRYQSSGLYLADEDDGPPIGRGQKAVLDPIDDYVPSTYPGRRLPHAWLNKAVPGDVVSTTDLAGHGAFVLFTGVGGEAWKVAAGFVAETARVPVKAYSVGYRQDWEDVYSTWYDVRDVDESGAILVRPDRVVAWRSRYAPAGGVEGAKSKLETVMRSILGLSSR</sequence>
<keyword evidence="1" id="KW-0285">Flavoprotein</keyword>
<dbReference type="GO" id="GO:0071949">
    <property type="term" value="F:FAD binding"/>
    <property type="evidence" value="ECO:0007669"/>
    <property type="project" value="InterPro"/>
</dbReference>
<evidence type="ECO:0000313" key="6">
    <source>
        <dbReference type="Proteomes" id="UP001321749"/>
    </source>
</evidence>
<reference evidence="5" key="2">
    <citation type="submission" date="2023-06" db="EMBL/GenBank/DDBJ databases">
        <authorList>
            <consortium name="Lawrence Berkeley National Laboratory"/>
            <person name="Mondo S.J."/>
            <person name="Hensen N."/>
            <person name="Bonometti L."/>
            <person name="Westerberg I."/>
            <person name="Brannstrom I.O."/>
            <person name="Guillou S."/>
            <person name="Cros-Aarteil S."/>
            <person name="Calhoun S."/>
            <person name="Haridas S."/>
            <person name="Kuo A."/>
            <person name="Pangilinan J."/>
            <person name="Riley R."/>
            <person name="Labutti K."/>
            <person name="Andreopoulos B."/>
            <person name="Lipzen A."/>
            <person name="Chen C."/>
            <person name="Yanf M."/>
            <person name="Daum C."/>
            <person name="Ng V."/>
            <person name="Clum A."/>
            <person name="Steindorff A."/>
            <person name="Ohm R."/>
            <person name="Martin F."/>
            <person name="Silar P."/>
            <person name="Natvig D."/>
            <person name="Lalanne C."/>
            <person name="Gautier V."/>
            <person name="Ament-Velasquez S.L."/>
            <person name="Kruys A."/>
            <person name="Hutchinson M.I."/>
            <person name="Powell A.J."/>
            <person name="Barry K."/>
            <person name="Miller A.N."/>
            <person name="Grigoriev I.V."/>
            <person name="Debuchy R."/>
            <person name="Gladieux P."/>
            <person name="Thoren M.H."/>
            <person name="Johannesson H."/>
        </authorList>
    </citation>
    <scope>NUCLEOTIDE SEQUENCE</scope>
    <source>
        <strain evidence="5">PSN324</strain>
    </source>
</reference>
<evidence type="ECO:0000259" key="4">
    <source>
        <dbReference type="Pfam" id="PF01494"/>
    </source>
</evidence>
<accession>A0AAV9HNE2</accession>
<dbReference type="Gene3D" id="3.50.50.60">
    <property type="entry name" value="FAD/NAD(P)-binding domain"/>
    <property type="match status" value="1"/>
</dbReference>
<dbReference type="Gene3D" id="3.40.30.120">
    <property type="match status" value="1"/>
</dbReference>
<dbReference type="Gene3D" id="3.30.9.10">
    <property type="entry name" value="D-Amino Acid Oxidase, subunit A, domain 2"/>
    <property type="match status" value="1"/>
</dbReference>
<dbReference type="Proteomes" id="UP001321749">
    <property type="component" value="Unassembled WGS sequence"/>
</dbReference>
<dbReference type="SUPFAM" id="SSF51905">
    <property type="entry name" value="FAD/NAD(P)-binding domain"/>
    <property type="match status" value="1"/>
</dbReference>
<evidence type="ECO:0000256" key="2">
    <source>
        <dbReference type="ARBA" id="ARBA00022827"/>
    </source>
</evidence>
<dbReference type="GO" id="GO:0016709">
    <property type="term" value="F:oxidoreductase activity, acting on paired donors, with incorporation or reduction of molecular oxygen, NAD(P)H as one donor, and incorporation of one atom of oxygen"/>
    <property type="evidence" value="ECO:0007669"/>
    <property type="project" value="UniProtKB-ARBA"/>
</dbReference>
<dbReference type="PRINTS" id="PR00420">
    <property type="entry name" value="RNGMNOXGNASE"/>
</dbReference>
<gene>
    <name evidence="5" type="ORF">QBC42DRAFT_176369</name>
</gene>
<name>A0AAV9HNE2_9PEZI</name>
<keyword evidence="6" id="KW-1185">Reference proteome</keyword>
<keyword evidence="2" id="KW-0274">FAD</keyword>
<organism evidence="5 6">
    <name type="scientific">Cladorrhinum samala</name>
    <dbReference type="NCBI Taxonomy" id="585594"/>
    <lineage>
        <taxon>Eukaryota</taxon>
        <taxon>Fungi</taxon>
        <taxon>Dikarya</taxon>
        <taxon>Ascomycota</taxon>
        <taxon>Pezizomycotina</taxon>
        <taxon>Sordariomycetes</taxon>
        <taxon>Sordariomycetidae</taxon>
        <taxon>Sordariales</taxon>
        <taxon>Podosporaceae</taxon>
        <taxon>Cladorrhinum</taxon>
    </lineage>
</organism>